<dbReference type="RefSeq" id="WP_126978015.1">
    <property type="nucleotide sequence ID" value="NZ_PQSP01000001.1"/>
</dbReference>
<dbReference type="FunFam" id="2.40.50.100:FF:000003">
    <property type="entry name" value="Acetyl-CoA carboxylase biotin carboxyl carrier protein"/>
    <property type="match status" value="1"/>
</dbReference>
<evidence type="ECO:0000259" key="2">
    <source>
        <dbReference type="PROSITE" id="PS50968"/>
    </source>
</evidence>
<dbReference type="InterPro" id="IPR050709">
    <property type="entry name" value="Biotin_Carboxyl_Carrier/Decarb"/>
</dbReference>
<gene>
    <name evidence="3" type="primary">madF</name>
    <name evidence="3" type="ORF">CUZ56_00601</name>
</gene>
<dbReference type="OrthoDB" id="9760256at2"/>
<dbReference type="InterPro" id="IPR011053">
    <property type="entry name" value="Single_hybrid_motif"/>
</dbReference>
<keyword evidence="4" id="KW-1185">Reference proteome</keyword>
<accession>A0A433SHD0</accession>
<feature type="domain" description="Lipoyl-binding" evidence="2">
    <location>
        <begin position="1"/>
        <end position="70"/>
    </location>
</feature>
<dbReference type="GO" id="GO:0016829">
    <property type="term" value="F:lyase activity"/>
    <property type="evidence" value="ECO:0007669"/>
    <property type="project" value="UniProtKB-KW"/>
</dbReference>
<dbReference type="SUPFAM" id="SSF51230">
    <property type="entry name" value="Single hybrid motif"/>
    <property type="match status" value="1"/>
</dbReference>
<dbReference type="Proteomes" id="UP000286947">
    <property type="component" value="Unassembled WGS sequence"/>
</dbReference>
<dbReference type="CDD" id="cd06850">
    <property type="entry name" value="biotinyl_domain"/>
    <property type="match status" value="1"/>
</dbReference>
<evidence type="ECO:0000313" key="3">
    <source>
        <dbReference type="EMBL" id="RUS68116.1"/>
    </source>
</evidence>
<keyword evidence="3" id="KW-0456">Lyase</keyword>
<dbReference type="AlphaFoldDB" id="A0A433SHD0"/>
<dbReference type="EMBL" id="PQSP01000001">
    <property type="protein sequence ID" value="RUS68116.1"/>
    <property type="molecule type" value="Genomic_DNA"/>
</dbReference>
<dbReference type="InterPro" id="IPR000089">
    <property type="entry name" value="Biotin_lipoyl"/>
</dbReference>
<organism evidence="3 4">
    <name type="scientific">Saezia sanguinis</name>
    <dbReference type="NCBI Taxonomy" id="1965230"/>
    <lineage>
        <taxon>Bacteria</taxon>
        <taxon>Pseudomonadati</taxon>
        <taxon>Pseudomonadota</taxon>
        <taxon>Betaproteobacteria</taxon>
        <taxon>Burkholderiales</taxon>
        <taxon>Saeziaceae</taxon>
        <taxon>Saezia</taxon>
    </lineage>
</organism>
<proteinExistence type="predicted"/>
<dbReference type="PROSITE" id="PS00188">
    <property type="entry name" value="BIOTIN"/>
    <property type="match status" value="1"/>
</dbReference>
<dbReference type="PANTHER" id="PTHR45266">
    <property type="entry name" value="OXALOACETATE DECARBOXYLASE ALPHA CHAIN"/>
    <property type="match status" value="1"/>
</dbReference>
<evidence type="ECO:0000256" key="1">
    <source>
        <dbReference type="ARBA" id="ARBA00023267"/>
    </source>
</evidence>
<dbReference type="Pfam" id="PF00364">
    <property type="entry name" value="Biotin_lipoyl"/>
    <property type="match status" value="1"/>
</dbReference>
<dbReference type="PROSITE" id="PS50968">
    <property type="entry name" value="BIOTINYL_LIPOYL"/>
    <property type="match status" value="1"/>
</dbReference>
<dbReference type="PANTHER" id="PTHR45266:SF3">
    <property type="entry name" value="OXALOACETATE DECARBOXYLASE ALPHA CHAIN"/>
    <property type="match status" value="1"/>
</dbReference>
<protein>
    <submittedName>
        <fullName evidence="3">Biotin carrier protein MADF</fullName>
        <ecNumber evidence="3">4.1.1.-</ecNumber>
    </submittedName>
</protein>
<comment type="caution">
    <text evidence="3">The sequence shown here is derived from an EMBL/GenBank/DDBJ whole genome shotgun (WGS) entry which is preliminary data.</text>
</comment>
<keyword evidence="1" id="KW-0092">Biotin</keyword>
<sequence length="70" mass="7604">MSEIKARMPGKIDEIKVKVGDAVKKDQQVVIMEAMKMKTPLPAPADGTVKEIKVEVGQRVSSGDLLVVIE</sequence>
<name>A0A433SHD0_9BURK</name>
<dbReference type="InterPro" id="IPR001882">
    <property type="entry name" value="Biotin_BS"/>
</dbReference>
<dbReference type="Gene3D" id="2.40.50.100">
    <property type="match status" value="1"/>
</dbReference>
<reference evidence="3 4" key="1">
    <citation type="submission" date="2018-01" db="EMBL/GenBank/DDBJ databases">
        <title>Saezia sanguinis gen. nov., sp. nov., in the order Burkholderiales isolated from human blood.</title>
        <authorList>
            <person name="Medina-Pascual M.J."/>
            <person name="Valdezate S."/>
            <person name="Monzon S."/>
            <person name="Cuesta I."/>
            <person name="Carrasco G."/>
            <person name="Villalon P."/>
            <person name="Saez-Nieto J.A."/>
        </authorList>
    </citation>
    <scope>NUCLEOTIDE SEQUENCE [LARGE SCALE GENOMIC DNA]</scope>
    <source>
        <strain evidence="3 4">CNM695-12</strain>
    </source>
</reference>
<evidence type="ECO:0000313" key="4">
    <source>
        <dbReference type="Proteomes" id="UP000286947"/>
    </source>
</evidence>
<dbReference type="EC" id="4.1.1.-" evidence="3"/>